<dbReference type="Proteomes" id="UP000036406">
    <property type="component" value="Chromosome"/>
</dbReference>
<dbReference type="InterPro" id="IPR021244">
    <property type="entry name" value="DUF2802"/>
</dbReference>
<protein>
    <recommendedName>
        <fullName evidence="4">DUF2802 domain-containing protein</fullName>
    </recommendedName>
</protein>
<evidence type="ECO:0000313" key="3">
    <source>
        <dbReference type="Proteomes" id="UP000036406"/>
    </source>
</evidence>
<dbReference type="RefSeq" id="WP_048384616.1">
    <property type="nucleotide sequence ID" value="NZ_CP011494.1"/>
</dbReference>
<keyword evidence="1" id="KW-0472">Membrane</keyword>
<accession>A0A0H4I265</accession>
<dbReference type="PATRIC" id="fig|330734.3.peg.1127"/>
<keyword evidence="1" id="KW-0812">Transmembrane</keyword>
<organism evidence="2 3">
    <name type="scientific">Marinobacter psychrophilus</name>
    <dbReference type="NCBI Taxonomy" id="330734"/>
    <lineage>
        <taxon>Bacteria</taxon>
        <taxon>Pseudomonadati</taxon>
        <taxon>Pseudomonadota</taxon>
        <taxon>Gammaproteobacteria</taxon>
        <taxon>Pseudomonadales</taxon>
        <taxon>Marinobacteraceae</taxon>
        <taxon>Marinobacter</taxon>
    </lineage>
</organism>
<dbReference type="STRING" id="330734.ABA45_05325"/>
<proteinExistence type="predicted"/>
<evidence type="ECO:0000313" key="2">
    <source>
        <dbReference type="EMBL" id="AKO51913.1"/>
    </source>
</evidence>
<evidence type="ECO:0008006" key="4">
    <source>
        <dbReference type="Google" id="ProtNLM"/>
    </source>
</evidence>
<name>A0A0H4I265_9GAMM</name>
<sequence>MFADIFAEIPQWVPWILVAAALSLLVAQIVLQGRQLRGLQAALKSRCDILGRELHATASTGMGVGQRLVTCERQLYELRTTIEEMRQNDPLRVSYDEAARLVDLGADIDDLMNTCGISRPEAELVSALKKRQAA</sequence>
<keyword evidence="1" id="KW-1133">Transmembrane helix</keyword>
<reference evidence="2 3" key="1">
    <citation type="submission" date="2015-05" db="EMBL/GenBank/DDBJ databases">
        <title>Complete genome of Marinobacter psychrophilus strain 20041T isolated from sea-ice of the Canadian Basin.</title>
        <authorList>
            <person name="Song L."/>
            <person name="Ren L."/>
            <person name="Yu Y."/>
            <person name="Wang X."/>
        </authorList>
    </citation>
    <scope>NUCLEOTIDE SEQUENCE [LARGE SCALE GENOMIC DNA]</scope>
    <source>
        <strain evidence="2 3">20041</strain>
    </source>
</reference>
<gene>
    <name evidence="2" type="ORF">ABA45_05325</name>
</gene>
<dbReference type="Pfam" id="PF10975">
    <property type="entry name" value="DUF2802"/>
    <property type="match status" value="1"/>
</dbReference>
<feature type="transmembrane region" description="Helical" evidence="1">
    <location>
        <begin position="12"/>
        <end position="31"/>
    </location>
</feature>
<evidence type="ECO:0000256" key="1">
    <source>
        <dbReference type="SAM" id="Phobius"/>
    </source>
</evidence>
<dbReference type="KEGG" id="mpq:ABA45_05325"/>
<dbReference type="AlphaFoldDB" id="A0A0H4I265"/>
<keyword evidence="3" id="KW-1185">Reference proteome</keyword>
<dbReference type="EMBL" id="CP011494">
    <property type="protein sequence ID" value="AKO51913.1"/>
    <property type="molecule type" value="Genomic_DNA"/>
</dbReference>